<dbReference type="PANTHER" id="PTHR44051:SF8">
    <property type="entry name" value="GLUTATHIONE S-TRANSFERASE GSTA"/>
    <property type="match status" value="1"/>
</dbReference>
<dbReference type="Pfam" id="PF00043">
    <property type="entry name" value="GST_C"/>
    <property type="match status" value="1"/>
</dbReference>
<name>A0A564WBQ1_9PROT</name>
<evidence type="ECO:0000313" key="3">
    <source>
        <dbReference type="EMBL" id="VUX45937.1"/>
    </source>
</evidence>
<dbReference type="PROSITE" id="PS50404">
    <property type="entry name" value="GST_NTER"/>
    <property type="match status" value="1"/>
</dbReference>
<dbReference type="InterPro" id="IPR036282">
    <property type="entry name" value="Glutathione-S-Trfase_C_sf"/>
</dbReference>
<dbReference type="SUPFAM" id="SSF47616">
    <property type="entry name" value="GST C-terminal domain-like"/>
    <property type="match status" value="1"/>
</dbReference>
<accession>A0A564WBQ1</accession>
<dbReference type="CDD" id="cd03051">
    <property type="entry name" value="GST_N_GTT2_like"/>
    <property type="match status" value="1"/>
</dbReference>
<dbReference type="EMBL" id="UXAT02000009">
    <property type="protein sequence ID" value="VUX45937.1"/>
    <property type="molecule type" value="Genomic_DNA"/>
</dbReference>
<feature type="domain" description="GST N-terminal" evidence="1">
    <location>
        <begin position="1"/>
        <end position="81"/>
    </location>
</feature>
<dbReference type="Gene3D" id="3.40.30.10">
    <property type="entry name" value="Glutaredoxin"/>
    <property type="match status" value="1"/>
</dbReference>
<protein>
    <submittedName>
        <fullName evidence="3">Glutathione S-transferase</fullName>
    </submittedName>
</protein>
<keyword evidence="4" id="KW-1185">Reference proteome</keyword>
<dbReference type="SFLD" id="SFLDG00358">
    <property type="entry name" value="Main_(cytGST)"/>
    <property type="match status" value="1"/>
</dbReference>
<dbReference type="GO" id="GO:0016740">
    <property type="term" value="F:transferase activity"/>
    <property type="evidence" value="ECO:0007669"/>
    <property type="project" value="UniProtKB-KW"/>
</dbReference>
<reference evidence="3" key="1">
    <citation type="submission" date="2018-11" db="EMBL/GenBank/DDBJ databases">
        <authorList>
            <person name="Onetto C."/>
        </authorList>
    </citation>
    <scope>NUCLEOTIDE SEQUENCE [LARGE SCALE GENOMIC DNA]</scope>
</reference>
<sequence>MKFYDCGPAPSPKRVRMFIAEKGLSIPVVEVDLRSGGQFNEAFRKLNPWCTVPVLELDDGTAISEAIACCRYLEAAYPEPALMGRTAREQGVIAMWEHRCESDGFLAAGEAFRNQTPAFKTRALPGADDFPQIPALVERGKARVQSFFKWLDARLGESAFVAGPEFTVADITAFISIEFAGWLKLKLPDDHTHAKRWYEAVASRPSAKV</sequence>
<dbReference type="SUPFAM" id="SSF52833">
    <property type="entry name" value="Thioredoxin-like"/>
    <property type="match status" value="1"/>
</dbReference>
<dbReference type="Pfam" id="PF13409">
    <property type="entry name" value="GST_N_2"/>
    <property type="match status" value="1"/>
</dbReference>
<evidence type="ECO:0000259" key="2">
    <source>
        <dbReference type="PROSITE" id="PS50405"/>
    </source>
</evidence>
<feature type="domain" description="GST C-terminal" evidence="2">
    <location>
        <begin position="86"/>
        <end position="209"/>
    </location>
</feature>
<evidence type="ECO:0000313" key="4">
    <source>
        <dbReference type="Proteomes" id="UP000326641"/>
    </source>
</evidence>
<dbReference type="AlphaFoldDB" id="A0A564WBQ1"/>
<organism evidence="3 4">
    <name type="scientific">Candidatus Defluviicoccus seviourii</name>
    <dbReference type="NCBI Taxonomy" id="2565273"/>
    <lineage>
        <taxon>Bacteria</taxon>
        <taxon>Pseudomonadati</taxon>
        <taxon>Pseudomonadota</taxon>
        <taxon>Alphaproteobacteria</taxon>
        <taxon>Rhodospirillales</taxon>
        <taxon>Rhodospirillaceae</taxon>
        <taxon>Defluviicoccus</taxon>
    </lineage>
</organism>
<dbReference type="SFLD" id="SFLDS00019">
    <property type="entry name" value="Glutathione_Transferase_(cytos"/>
    <property type="match status" value="1"/>
</dbReference>
<dbReference type="InterPro" id="IPR036249">
    <property type="entry name" value="Thioredoxin-like_sf"/>
</dbReference>
<evidence type="ECO:0000259" key="1">
    <source>
        <dbReference type="PROSITE" id="PS50404"/>
    </source>
</evidence>
<dbReference type="InterPro" id="IPR004046">
    <property type="entry name" value="GST_C"/>
</dbReference>
<proteinExistence type="predicted"/>
<gene>
    <name evidence="3" type="ORF">DF3PA_170038</name>
</gene>
<dbReference type="Gene3D" id="1.20.1050.10">
    <property type="match status" value="1"/>
</dbReference>
<dbReference type="InterPro" id="IPR004045">
    <property type="entry name" value="Glutathione_S-Trfase_N"/>
</dbReference>
<dbReference type="PROSITE" id="PS50405">
    <property type="entry name" value="GST_CTER"/>
    <property type="match status" value="1"/>
</dbReference>
<dbReference type="PANTHER" id="PTHR44051">
    <property type="entry name" value="GLUTATHIONE S-TRANSFERASE-RELATED"/>
    <property type="match status" value="1"/>
</dbReference>
<dbReference type="InterPro" id="IPR040079">
    <property type="entry name" value="Glutathione_S-Trfase"/>
</dbReference>
<dbReference type="InterPro" id="IPR010987">
    <property type="entry name" value="Glutathione-S-Trfase_C-like"/>
</dbReference>
<comment type="caution">
    <text evidence="3">The sequence shown here is derived from an EMBL/GenBank/DDBJ whole genome shotgun (WGS) entry which is preliminary data.</text>
</comment>
<dbReference type="InterPro" id="IPR034345">
    <property type="entry name" value="Gtt2-like_N"/>
</dbReference>
<dbReference type="Proteomes" id="UP000326641">
    <property type="component" value="Unassembled WGS sequence"/>
</dbReference>